<evidence type="ECO:0000313" key="5">
    <source>
        <dbReference type="Proteomes" id="UP000594430"/>
    </source>
</evidence>
<dbReference type="PANTHER" id="PTHR43585:SF2">
    <property type="entry name" value="ATP-GRASP ENZYME FSQD"/>
    <property type="match status" value="1"/>
</dbReference>
<dbReference type="PANTHER" id="PTHR43585">
    <property type="entry name" value="FUMIPYRROLE BIOSYNTHESIS PROTEIN C"/>
    <property type="match status" value="1"/>
</dbReference>
<gene>
    <name evidence="4" type="ORF">IZU98_00785</name>
</gene>
<proteinExistence type="predicted"/>
<dbReference type="InterPro" id="IPR052032">
    <property type="entry name" value="ATP-dep_AA_Ligase"/>
</dbReference>
<dbReference type="Proteomes" id="UP000594430">
    <property type="component" value="Chromosome"/>
</dbReference>
<reference evidence="4 5" key="1">
    <citation type="submission" date="2020-11" db="EMBL/GenBank/DDBJ databases">
        <title>Pseudomonas fulva producing VIM-24.</title>
        <authorList>
            <person name="Liu S."/>
        </authorList>
    </citation>
    <scope>NUCLEOTIDE SEQUENCE [LARGE SCALE GENOMIC DNA]</scope>
    <source>
        <strain evidence="4 5">ZDHY414</strain>
    </source>
</reference>
<dbReference type="GO" id="GO:0046872">
    <property type="term" value="F:metal ion binding"/>
    <property type="evidence" value="ECO:0007669"/>
    <property type="project" value="InterPro"/>
</dbReference>
<evidence type="ECO:0000256" key="1">
    <source>
        <dbReference type="ARBA" id="ARBA00022598"/>
    </source>
</evidence>
<dbReference type="GO" id="GO:0016874">
    <property type="term" value="F:ligase activity"/>
    <property type="evidence" value="ECO:0007669"/>
    <property type="project" value="UniProtKB-KW"/>
</dbReference>
<dbReference type="InterPro" id="IPR011761">
    <property type="entry name" value="ATP-grasp"/>
</dbReference>
<name>A0A2V4ILC2_9PSED</name>
<dbReference type="RefSeq" id="WP_028688195.1">
    <property type="nucleotide sequence ID" value="NZ_CP064943.1"/>
</dbReference>
<dbReference type="EMBL" id="CP064946">
    <property type="protein sequence ID" value="QPH49303.1"/>
    <property type="molecule type" value="Genomic_DNA"/>
</dbReference>
<keyword evidence="3" id="KW-0067">ATP-binding</keyword>
<evidence type="ECO:0000256" key="2">
    <source>
        <dbReference type="ARBA" id="ARBA00022741"/>
    </source>
</evidence>
<dbReference type="Gene3D" id="3.40.50.20">
    <property type="match status" value="1"/>
</dbReference>
<dbReference type="GO" id="GO:0005524">
    <property type="term" value="F:ATP binding"/>
    <property type="evidence" value="ECO:0007669"/>
    <property type="project" value="UniProtKB-UniRule"/>
</dbReference>
<dbReference type="AlphaFoldDB" id="A0A2V4ILC2"/>
<organism evidence="4 5">
    <name type="scientific">Pseudomonas fulva</name>
    <dbReference type="NCBI Taxonomy" id="47880"/>
    <lineage>
        <taxon>Bacteria</taxon>
        <taxon>Pseudomonadati</taxon>
        <taxon>Pseudomonadota</taxon>
        <taxon>Gammaproteobacteria</taxon>
        <taxon>Pseudomonadales</taxon>
        <taxon>Pseudomonadaceae</taxon>
        <taxon>Pseudomonas</taxon>
    </lineage>
</organism>
<dbReference type="GeneID" id="93440151"/>
<accession>A0A2V4ILC2</accession>
<dbReference type="Gene3D" id="3.30.470.20">
    <property type="entry name" value="ATP-grasp fold, B domain"/>
    <property type="match status" value="1"/>
</dbReference>
<dbReference type="PROSITE" id="PS50975">
    <property type="entry name" value="ATP_GRASP"/>
    <property type="match status" value="1"/>
</dbReference>
<protein>
    <submittedName>
        <fullName evidence="4">ATP-grasp domain-containing protein</fullName>
    </submittedName>
</protein>
<keyword evidence="2" id="KW-0547">Nucleotide-binding</keyword>
<keyword evidence="1" id="KW-0436">Ligase</keyword>
<evidence type="ECO:0000313" key="4">
    <source>
        <dbReference type="EMBL" id="QPH49303.1"/>
    </source>
</evidence>
<dbReference type="SUPFAM" id="SSF56059">
    <property type="entry name" value="Glutathione synthetase ATP-binding domain-like"/>
    <property type="match status" value="1"/>
</dbReference>
<sequence length="408" mass="44792">MKILILHRVPYPRIEYHRGIDHALHEVTYFGKQAAIDTLPADLQCKRVVRAGTASASEEALAWLSGSPQRFDRIISMSEYELLDAARLREALGVEGASLQTVTLARNKLLMKQAVQANGLRIPQFMSLACYLDAQGQVPWAGKTVLKPHSGASSADVSVHLPSQAHAEIRRKIHEQSLLIDDFQVEEYVAGPIRHFDGLVLDGRIVTMQASEYVGTCLDYMERGAPLGSWHVDSCASMREWVGQALNAVRITHGAFHLEAIMDADGPVFLEVGNRVGGADVVATYEMATGIHLPSLELRIYVDGELDLSTLSGRQADLGYGWFVFPGHTHPQRTFLGLEGAGELRGSPCIVQWNELEPGAPLPGHVTYSAFEAPLAGIVKTAEPERTRDWMVDLFSRVSLARHLTSVA</sequence>
<evidence type="ECO:0000256" key="3">
    <source>
        <dbReference type="ARBA" id="ARBA00022840"/>
    </source>
</evidence>